<dbReference type="InterPro" id="IPR011050">
    <property type="entry name" value="Pectin_lyase_fold/virulence"/>
</dbReference>
<keyword evidence="1" id="KW-0472">Membrane</keyword>
<protein>
    <recommendedName>
        <fullName evidence="4">C1q domain-containing protein</fullName>
    </recommendedName>
</protein>
<dbReference type="InterPro" id="IPR008983">
    <property type="entry name" value="Tumour_necrosis_fac-like_dom"/>
</dbReference>
<evidence type="ECO:0000313" key="3">
    <source>
        <dbReference type="Proteomes" id="UP000307943"/>
    </source>
</evidence>
<comment type="caution">
    <text evidence="2">The sequence shown here is derived from an EMBL/GenBank/DDBJ whole genome shotgun (WGS) entry which is preliminary data.</text>
</comment>
<dbReference type="PROSITE" id="PS51318">
    <property type="entry name" value="TAT"/>
    <property type="match status" value="1"/>
</dbReference>
<dbReference type="InterPro" id="IPR012334">
    <property type="entry name" value="Pectin_lyas_fold"/>
</dbReference>
<sequence>MKENEDAEKKPEPIRKRWSRREAMAAFGLTGAAVVAGALMNTMGSEASVQQSVYGDDAEELNGRIDVLSRKLTHLWIDLEEDFPRLETESDDTGRLTRAVRYIEDNNLNNRKLYLAKSEYIVSSTIVIMKRGFRIIGVRSGRPSDPSGKTEGGTRINYAGTGPCFQLGLSTGTPYNDMVQGFALEQITLAYAGTNTAPLNNPMSVSIGRGTYGPGTYAVKDYGNGGIQFRDVQIERFEYGFWGEYSDVNSFDTVNLFYNKIGMYIGAGSGQNTLRELYTIGNDTALSIMGAGGIRVQDCQFVKDGSSAEAPIVIVLSSPHNSAYFHRCWFEVGSSHRLDAFVKISCGPNAPASKSIKFRDSYLAIGAKVNGEPLCSYFVMVGNASHVVIEEVTNYPHNLKKLVAFEGSFARQSVSFQGCVDWDYGDGTLFDNLGTGEAKFSAQLLTRDGVKFRESLTIEQPSHVRAYRGTTQSIPAATWTKVAYGTESRDNWGEFDAAAGTFTAKAAGIYLVAAQVQWSQPAEANRTRLAIHLDGGAGAFAYLDDGVTEGSRSYLAKGTMPVQLNKNQTLDIRVWSEQAMTIQPGAGSTTLSIVKIS</sequence>
<evidence type="ECO:0000313" key="2">
    <source>
        <dbReference type="EMBL" id="TNJ62037.1"/>
    </source>
</evidence>
<evidence type="ECO:0008006" key="4">
    <source>
        <dbReference type="Google" id="ProtNLM"/>
    </source>
</evidence>
<feature type="transmembrane region" description="Helical" evidence="1">
    <location>
        <begin position="23"/>
        <end position="43"/>
    </location>
</feature>
<dbReference type="EMBL" id="VDCQ01000067">
    <property type="protein sequence ID" value="TNJ62037.1"/>
    <property type="molecule type" value="Genomic_DNA"/>
</dbReference>
<gene>
    <name evidence="2" type="ORF">FE784_32945</name>
</gene>
<dbReference type="InterPro" id="IPR006311">
    <property type="entry name" value="TAT_signal"/>
</dbReference>
<dbReference type="OrthoDB" id="2492682at2"/>
<dbReference type="SUPFAM" id="SSF49842">
    <property type="entry name" value="TNF-like"/>
    <property type="match status" value="1"/>
</dbReference>
<organism evidence="2 3">
    <name type="scientific">Paenibacillus hemerocallicola</name>
    <dbReference type="NCBI Taxonomy" id="1172614"/>
    <lineage>
        <taxon>Bacteria</taxon>
        <taxon>Bacillati</taxon>
        <taxon>Bacillota</taxon>
        <taxon>Bacilli</taxon>
        <taxon>Bacillales</taxon>
        <taxon>Paenibacillaceae</taxon>
        <taxon>Paenibacillus</taxon>
    </lineage>
</organism>
<dbReference type="Proteomes" id="UP000307943">
    <property type="component" value="Unassembled WGS sequence"/>
</dbReference>
<dbReference type="SUPFAM" id="SSF51126">
    <property type="entry name" value="Pectin lyase-like"/>
    <property type="match status" value="1"/>
</dbReference>
<reference evidence="2 3" key="1">
    <citation type="submission" date="2019-05" db="EMBL/GenBank/DDBJ databases">
        <title>We sequenced the genome of Paenibacillus hemerocallicola KCTC 33185 for further insight into its adaptation and study the phylogeny of Paenibacillus.</title>
        <authorList>
            <person name="Narsing Rao M.P."/>
        </authorList>
    </citation>
    <scope>NUCLEOTIDE SEQUENCE [LARGE SCALE GENOMIC DNA]</scope>
    <source>
        <strain evidence="2 3">KCTC 33185</strain>
    </source>
</reference>
<proteinExistence type="predicted"/>
<dbReference type="Gene3D" id="2.60.120.40">
    <property type="match status" value="1"/>
</dbReference>
<accession>A0A5C4T1C3</accession>
<dbReference type="RefSeq" id="WP_139606499.1">
    <property type="nucleotide sequence ID" value="NZ_VDCQ01000067.1"/>
</dbReference>
<keyword evidence="1" id="KW-0812">Transmembrane</keyword>
<dbReference type="AlphaFoldDB" id="A0A5C4T1C3"/>
<evidence type="ECO:0000256" key="1">
    <source>
        <dbReference type="SAM" id="Phobius"/>
    </source>
</evidence>
<dbReference type="Gene3D" id="2.160.20.10">
    <property type="entry name" value="Single-stranded right-handed beta-helix, Pectin lyase-like"/>
    <property type="match status" value="1"/>
</dbReference>
<name>A0A5C4T1C3_9BACL</name>
<keyword evidence="3" id="KW-1185">Reference proteome</keyword>
<keyword evidence="1" id="KW-1133">Transmembrane helix</keyword>